<name>A0A7W4YZY0_9ACTN</name>
<reference evidence="7 8" key="1">
    <citation type="submission" date="2020-08" db="EMBL/GenBank/DDBJ databases">
        <title>Sequencing the genomes of 1000 actinobacteria strains.</title>
        <authorList>
            <person name="Klenk H.-P."/>
        </authorList>
    </citation>
    <scope>NUCLEOTIDE SEQUENCE [LARGE SCALE GENOMIC DNA]</scope>
    <source>
        <strain evidence="7 8">DSM 105498</strain>
    </source>
</reference>
<evidence type="ECO:0000256" key="1">
    <source>
        <dbReference type="ARBA" id="ARBA00007074"/>
    </source>
</evidence>
<keyword evidence="3 7" id="KW-0378">Hydrolase</keyword>
<dbReference type="PROSITE" id="PS51935">
    <property type="entry name" value="NLPC_P60"/>
    <property type="match status" value="1"/>
</dbReference>
<dbReference type="SUPFAM" id="SSF54001">
    <property type="entry name" value="Cysteine proteinases"/>
    <property type="match status" value="1"/>
</dbReference>
<evidence type="ECO:0000313" key="7">
    <source>
        <dbReference type="EMBL" id="MBB3041253.1"/>
    </source>
</evidence>
<keyword evidence="2" id="KW-0645">Protease</keyword>
<dbReference type="PANTHER" id="PTHR47359">
    <property type="entry name" value="PEPTIDOGLYCAN DL-ENDOPEPTIDASE CWLO"/>
    <property type="match status" value="1"/>
</dbReference>
<dbReference type="Gene3D" id="3.90.1720.10">
    <property type="entry name" value="endopeptidase domain like (from Nostoc punctiforme)"/>
    <property type="match status" value="1"/>
</dbReference>
<organism evidence="7 8">
    <name type="scientific">Nocardioides soli</name>
    <dbReference type="NCBI Taxonomy" id="1036020"/>
    <lineage>
        <taxon>Bacteria</taxon>
        <taxon>Bacillati</taxon>
        <taxon>Actinomycetota</taxon>
        <taxon>Actinomycetes</taxon>
        <taxon>Propionibacteriales</taxon>
        <taxon>Nocardioidaceae</taxon>
        <taxon>Nocardioides</taxon>
    </lineage>
</organism>
<protein>
    <submittedName>
        <fullName evidence="7">Cell wall-associated NlpC family hydrolase</fullName>
    </submittedName>
</protein>
<keyword evidence="4" id="KW-0788">Thiol protease</keyword>
<sequence length="191" mass="20716">MSTPLSVVLRACTHTGARVLASGALAIGLLTSAPVSDAHSATVEKSVQQDQPKQRTKHGKKKHRPKPSRIEVAMRTAVAQKGDPYGYGAAGPNRFDCSGLTFYSFRRAGFSGIPRTSSAQAGFARHIPRSAMRRGDLIFFTGGGGVYHVGVFAGWFHGRRMVLHAPYSGTRVRTDPVWTNSWFAGTLRFRA</sequence>
<dbReference type="PANTHER" id="PTHR47359:SF3">
    <property type="entry name" value="NLP_P60 DOMAIN-CONTAINING PROTEIN-RELATED"/>
    <property type="match status" value="1"/>
</dbReference>
<comment type="similarity">
    <text evidence="1">Belongs to the peptidase C40 family.</text>
</comment>
<evidence type="ECO:0000256" key="2">
    <source>
        <dbReference type="ARBA" id="ARBA00022670"/>
    </source>
</evidence>
<dbReference type="RefSeq" id="WP_183591173.1">
    <property type="nucleotide sequence ID" value="NZ_JACHWR010000001.1"/>
</dbReference>
<dbReference type="GO" id="GO:0008234">
    <property type="term" value="F:cysteine-type peptidase activity"/>
    <property type="evidence" value="ECO:0007669"/>
    <property type="project" value="UniProtKB-KW"/>
</dbReference>
<dbReference type="GO" id="GO:0006508">
    <property type="term" value="P:proteolysis"/>
    <property type="evidence" value="ECO:0007669"/>
    <property type="project" value="UniProtKB-KW"/>
</dbReference>
<dbReference type="EMBL" id="JACHWR010000001">
    <property type="protein sequence ID" value="MBB3041253.1"/>
    <property type="molecule type" value="Genomic_DNA"/>
</dbReference>
<dbReference type="Pfam" id="PF00877">
    <property type="entry name" value="NLPC_P60"/>
    <property type="match status" value="1"/>
</dbReference>
<keyword evidence="8" id="KW-1185">Reference proteome</keyword>
<evidence type="ECO:0000256" key="5">
    <source>
        <dbReference type="SAM" id="MobiDB-lite"/>
    </source>
</evidence>
<dbReference type="InterPro" id="IPR051794">
    <property type="entry name" value="PG_Endopeptidase_C40"/>
</dbReference>
<dbReference type="Proteomes" id="UP000589626">
    <property type="component" value="Unassembled WGS sequence"/>
</dbReference>
<dbReference type="InterPro" id="IPR038765">
    <property type="entry name" value="Papain-like_cys_pep_sf"/>
</dbReference>
<feature type="compositionally biased region" description="Basic residues" evidence="5">
    <location>
        <begin position="54"/>
        <end position="67"/>
    </location>
</feature>
<feature type="region of interest" description="Disordered" evidence="5">
    <location>
        <begin position="40"/>
        <end position="67"/>
    </location>
</feature>
<dbReference type="AlphaFoldDB" id="A0A7W4YZY0"/>
<dbReference type="InterPro" id="IPR000064">
    <property type="entry name" value="NLP_P60_dom"/>
</dbReference>
<evidence type="ECO:0000259" key="6">
    <source>
        <dbReference type="PROSITE" id="PS51935"/>
    </source>
</evidence>
<feature type="domain" description="NlpC/P60" evidence="6">
    <location>
        <begin position="67"/>
        <end position="190"/>
    </location>
</feature>
<evidence type="ECO:0000256" key="3">
    <source>
        <dbReference type="ARBA" id="ARBA00022801"/>
    </source>
</evidence>
<comment type="caution">
    <text evidence="7">The sequence shown here is derived from an EMBL/GenBank/DDBJ whole genome shotgun (WGS) entry which is preliminary data.</text>
</comment>
<gene>
    <name evidence="7" type="ORF">FHU40_001054</name>
</gene>
<evidence type="ECO:0000256" key="4">
    <source>
        <dbReference type="ARBA" id="ARBA00022807"/>
    </source>
</evidence>
<accession>A0A7W4YZY0</accession>
<evidence type="ECO:0000313" key="8">
    <source>
        <dbReference type="Proteomes" id="UP000589626"/>
    </source>
</evidence>
<proteinExistence type="inferred from homology"/>